<sequence length="255" mass="25980">MNRVDSPCRGIKLGVFCALRMPSDLLYLIVLETVFMKNKMKMMLPALAILVLSAGAADAAITINIESDPTVYTVGDSVTLRFSAVSDNLVSPDELAGFTLPIDVSQAFPPSGGGTGLPTGISISPVAGDAGDGFGTPALNFAAVQNGINASDTIANFLTLSPIPLSTDVLNPTNLFDVTFGIGAGAVEGIYQVDINTAGAQFAVNPSTAVTVNPGVFLVGPTAVPEPSSLLALGAIGAGVAWRRRRCAGKAVATA</sequence>
<evidence type="ECO:0000313" key="2">
    <source>
        <dbReference type="EMBL" id="PHQ33604.1"/>
    </source>
</evidence>
<comment type="caution">
    <text evidence="2">The sequence shown here is derived from an EMBL/GenBank/DDBJ whole genome shotgun (WGS) entry which is preliminary data.</text>
</comment>
<dbReference type="EMBL" id="NIZW01000016">
    <property type="protein sequence ID" value="PHQ33604.1"/>
    <property type="molecule type" value="Genomic_DNA"/>
</dbReference>
<keyword evidence="3" id="KW-1185">Reference proteome</keyword>
<dbReference type="InterPro" id="IPR013424">
    <property type="entry name" value="Ice-binding_C"/>
</dbReference>
<dbReference type="Proteomes" id="UP000225740">
    <property type="component" value="Unassembled WGS sequence"/>
</dbReference>
<protein>
    <recommendedName>
        <fullName evidence="1">Ice-binding protein C-terminal domain-containing protein</fullName>
    </recommendedName>
</protein>
<dbReference type="Pfam" id="PF07589">
    <property type="entry name" value="PEP-CTERM"/>
    <property type="match status" value="1"/>
</dbReference>
<accession>A0A2G1W3J7</accession>
<gene>
    <name evidence="2" type="ORF">CEE69_20215</name>
</gene>
<evidence type="ECO:0000313" key="3">
    <source>
        <dbReference type="Proteomes" id="UP000225740"/>
    </source>
</evidence>
<dbReference type="NCBIfam" id="TIGR02595">
    <property type="entry name" value="PEP_CTERM"/>
    <property type="match status" value="1"/>
</dbReference>
<feature type="domain" description="Ice-binding protein C-terminal" evidence="1">
    <location>
        <begin position="223"/>
        <end position="245"/>
    </location>
</feature>
<organism evidence="2 3">
    <name type="scientific">Rhodopirellula bahusiensis</name>
    <dbReference type="NCBI Taxonomy" id="2014065"/>
    <lineage>
        <taxon>Bacteria</taxon>
        <taxon>Pseudomonadati</taxon>
        <taxon>Planctomycetota</taxon>
        <taxon>Planctomycetia</taxon>
        <taxon>Pirellulales</taxon>
        <taxon>Pirellulaceae</taxon>
        <taxon>Rhodopirellula</taxon>
    </lineage>
</organism>
<proteinExistence type="predicted"/>
<reference evidence="2 3" key="1">
    <citation type="submission" date="2017-06" db="EMBL/GenBank/DDBJ databases">
        <title>Description of Rhodopirellula bahusiensis sp. nov.</title>
        <authorList>
            <person name="Kizina J."/>
            <person name="Harder J."/>
        </authorList>
    </citation>
    <scope>NUCLEOTIDE SEQUENCE [LARGE SCALE GENOMIC DNA]</scope>
    <source>
        <strain evidence="2 3">SWK21</strain>
    </source>
</reference>
<dbReference type="AlphaFoldDB" id="A0A2G1W3J7"/>
<evidence type="ECO:0000259" key="1">
    <source>
        <dbReference type="Pfam" id="PF07589"/>
    </source>
</evidence>
<name>A0A2G1W3J7_9BACT</name>